<sequence>MTRVLSDLVRAPVLLDVAWPARREDAGAIARRFARMQENLARCDARVRRWFEIGATPAEAAVPLPLAPSSLARRLAESHLPTSADEPDADQGFDLTAWNGEQGPNHASLIIQAGSDRSGLDWGNDMVNHVGIAFEPPEPANTALLSAATLKPILLALIDAWEPMTGNVRPLEMIQHWLGEPPMMEQARCHGGWMTYVAAPWCHEIAPPPTAIVEETPNGGFLMLATQNRFDPGDPTHLDAALAVHLSLEPLWQFLERPEV</sequence>
<reference evidence="2" key="2">
    <citation type="submission" date="2020-09" db="EMBL/GenBank/DDBJ databases">
        <authorList>
            <person name="Sun Q."/>
            <person name="Zhou Y."/>
        </authorList>
    </citation>
    <scope>NUCLEOTIDE SEQUENCE</scope>
    <source>
        <strain evidence="2">CGMCC 1.15725</strain>
    </source>
</reference>
<name>A0A8J3E549_9PROT</name>
<proteinExistence type="predicted"/>
<keyword evidence="3" id="KW-1185">Reference proteome</keyword>
<evidence type="ECO:0000313" key="2">
    <source>
        <dbReference type="EMBL" id="GGF32755.1"/>
    </source>
</evidence>
<feature type="domain" description="Immunity protein 52" evidence="1">
    <location>
        <begin position="18"/>
        <end position="248"/>
    </location>
</feature>
<protein>
    <recommendedName>
        <fullName evidence="1">Immunity protein 52 domain-containing protein</fullName>
    </recommendedName>
</protein>
<accession>A0A8J3E549</accession>
<comment type="caution">
    <text evidence="2">The sequence shown here is derived from an EMBL/GenBank/DDBJ whole genome shotgun (WGS) entry which is preliminary data.</text>
</comment>
<dbReference type="EMBL" id="BMJQ01000012">
    <property type="protein sequence ID" value="GGF32755.1"/>
    <property type="molecule type" value="Genomic_DNA"/>
</dbReference>
<dbReference type="AlphaFoldDB" id="A0A8J3E549"/>
<organism evidence="2 3">
    <name type="scientific">Aliidongia dinghuensis</name>
    <dbReference type="NCBI Taxonomy" id="1867774"/>
    <lineage>
        <taxon>Bacteria</taxon>
        <taxon>Pseudomonadati</taxon>
        <taxon>Pseudomonadota</taxon>
        <taxon>Alphaproteobacteria</taxon>
        <taxon>Rhodospirillales</taxon>
        <taxon>Dongiaceae</taxon>
        <taxon>Aliidongia</taxon>
    </lineage>
</organism>
<gene>
    <name evidence="2" type="ORF">GCM10011611_43670</name>
</gene>
<evidence type="ECO:0000259" key="1">
    <source>
        <dbReference type="Pfam" id="PF15579"/>
    </source>
</evidence>
<dbReference type="InterPro" id="IPR028969">
    <property type="entry name" value="Imm52"/>
</dbReference>
<evidence type="ECO:0000313" key="3">
    <source>
        <dbReference type="Proteomes" id="UP000646365"/>
    </source>
</evidence>
<dbReference type="Proteomes" id="UP000646365">
    <property type="component" value="Unassembled WGS sequence"/>
</dbReference>
<reference evidence="2" key="1">
    <citation type="journal article" date="2014" name="Int. J. Syst. Evol. Microbiol.">
        <title>Complete genome sequence of Corynebacterium casei LMG S-19264T (=DSM 44701T), isolated from a smear-ripened cheese.</title>
        <authorList>
            <consortium name="US DOE Joint Genome Institute (JGI-PGF)"/>
            <person name="Walter F."/>
            <person name="Albersmeier A."/>
            <person name="Kalinowski J."/>
            <person name="Ruckert C."/>
        </authorList>
    </citation>
    <scope>NUCLEOTIDE SEQUENCE</scope>
    <source>
        <strain evidence="2">CGMCC 1.15725</strain>
    </source>
</reference>
<dbReference type="Pfam" id="PF15579">
    <property type="entry name" value="Imm52"/>
    <property type="match status" value="1"/>
</dbReference>
<dbReference type="RefSeq" id="WP_189049735.1">
    <property type="nucleotide sequence ID" value="NZ_BMJQ01000012.1"/>
</dbReference>